<dbReference type="Proteomes" id="UP001168098">
    <property type="component" value="Unassembled WGS sequence"/>
</dbReference>
<evidence type="ECO:0000259" key="8">
    <source>
        <dbReference type="PROSITE" id="PS50888"/>
    </source>
</evidence>
<dbReference type="EMBL" id="JARBHA010000004">
    <property type="protein sequence ID" value="KAJ9703560.1"/>
    <property type="molecule type" value="Genomic_DNA"/>
</dbReference>
<feature type="domain" description="BHLH" evidence="8">
    <location>
        <begin position="300"/>
        <end position="349"/>
    </location>
</feature>
<dbReference type="InterPro" id="IPR036638">
    <property type="entry name" value="HLH_DNA-bd_sf"/>
</dbReference>
<gene>
    <name evidence="9" type="ORF">PVL29_005056</name>
</gene>
<organism evidence="9 10">
    <name type="scientific">Vitis rotundifolia</name>
    <name type="common">Muscadine grape</name>
    <dbReference type="NCBI Taxonomy" id="103349"/>
    <lineage>
        <taxon>Eukaryota</taxon>
        <taxon>Viridiplantae</taxon>
        <taxon>Streptophyta</taxon>
        <taxon>Embryophyta</taxon>
        <taxon>Tracheophyta</taxon>
        <taxon>Spermatophyta</taxon>
        <taxon>Magnoliopsida</taxon>
        <taxon>eudicotyledons</taxon>
        <taxon>Gunneridae</taxon>
        <taxon>Pentapetalae</taxon>
        <taxon>rosids</taxon>
        <taxon>Vitales</taxon>
        <taxon>Vitaceae</taxon>
        <taxon>Viteae</taxon>
        <taxon>Vitis</taxon>
    </lineage>
</organism>
<dbReference type="CDD" id="cd11393">
    <property type="entry name" value="bHLH_AtbHLH_like"/>
    <property type="match status" value="1"/>
</dbReference>
<name>A0AA39A9M1_VITRO</name>
<dbReference type="SUPFAM" id="SSF47459">
    <property type="entry name" value="HLH, helix-loop-helix DNA-binding domain"/>
    <property type="match status" value="1"/>
</dbReference>
<dbReference type="PANTHER" id="PTHR16223:SF194">
    <property type="entry name" value="BHLH DOMAIN-CONTAINING PROTEIN"/>
    <property type="match status" value="1"/>
</dbReference>
<evidence type="ECO:0000313" key="10">
    <source>
        <dbReference type="Proteomes" id="UP001168098"/>
    </source>
</evidence>
<keyword evidence="4" id="KW-0238">DNA-binding</keyword>
<evidence type="ECO:0000256" key="4">
    <source>
        <dbReference type="ARBA" id="ARBA00023125"/>
    </source>
</evidence>
<feature type="region of interest" description="Disordered" evidence="7">
    <location>
        <begin position="232"/>
        <end position="269"/>
    </location>
</feature>
<keyword evidence="10" id="KW-1185">Reference proteome</keyword>
<sequence>MESVDVHRQHQLQEQFIINGCSSLDTHAGYGVPTIHGRNPSITMNGSNHTYGNEIFLPNSREVWLKNAIMDPPVKASMIQDLGFHDARSFTHQSPTEVLNFTKIKEELPNSFPKFGEMVDNHSNVEELHLVPSIGSYMKHGQQPFRDLSENLCWLSSNSSEGLQLLAGDSYSNARESEGYGSAYTSSRFNFSHGFPSTNLPNLDFSSSLVSNSLGLNLQTLDLLASANYGGGSSKSSHNDLDPFKESMPLDHDHMQESSHNPSNSSQMTSAFMNGVSRTKVTRSRTAPKALHAATKMSGFGPRSSYPPLKVRKEKLGDRIAALQRLVAPFGKTDTASVLTEAIGYIQFLHDQIQTLSVPYMKSSQSKSLVPMQRGSSDEDGKEGAKRDLRSRGLCLVPVSCTSYITACSGGVWTPL</sequence>
<evidence type="ECO:0000256" key="6">
    <source>
        <dbReference type="ARBA" id="ARBA00023242"/>
    </source>
</evidence>
<dbReference type="GO" id="GO:0000981">
    <property type="term" value="F:DNA-binding transcription factor activity, RNA polymerase II-specific"/>
    <property type="evidence" value="ECO:0007669"/>
    <property type="project" value="TreeGrafter"/>
</dbReference>
<dbReference type="InterPro" id="IPR045239">
    <property type="entry name" value="bHLH95_bHLH"/>
</dbReference>
<keyword evidence="6" id="KW-0539">Nucleus</keyword>
<dbReference type="AlphaFoldDB" id="A0AA39A9M1"/>
<dbReference type="PROSITE" id="PS50888">
    <property type="entry name" value="BHLH"/>
    <property type="match status" value="1"/>
</dbReference>
<dbReference type="GO" id="GO:0046983">
    <property type="term" value="F:protein dimerization activity"/>
    <property type="evidence" value="ECO:0007669"/>
    <property type="project" value="InterPro"/>
</dbReference>
<keyword evidence="3" id="KW-0805">Transcription regulation</keyword>
<reference evidence="9 10" key="1">
    <citation type="journal article" date="2023" name="BMC Biotechnol.">
        <title>Vitis rotundifolia cv Carlos genome sequencing.</title>
        <authorList>
            <person name="Huff M."/>
            <person name="Hulse-Kemp A."/>
            <person name="Scheffler B."/>
            <person name="Youngblood R."/>
            <person name="Simpson S."/>
            <person name="Babiker E."/>
            <person name="Staton M."/>
        </authorList>
    </citation>
    <scope>NUCLEOTIDE SEQUENCE [LARGE SCALE GENOMIC DNA]</scope>
    <source>
        <tissue evidence="9">Leaf</tissue>
    </source>
</reference>
<keyword evidence="5" id="KW-0804">Transcription</keyword>
<dbReference type="InterPro" id="IPR045843">
    <property type="entry name" value="IND-like"/>
</dbReference>
<feature type="compositionally biased region" description="Polar residues" evidence="7">
    <location>
        <begin position="258"/>
        <end position="269"/>
    </location>
</feature>
<comment type="subcellular location">
    <subcellularLocation>
        <location evidence="1">Nucleus</location>
    </subcellularLocation>
</comment>
<comment type="caution">
    <text evidence="9">The sequence shown here is derived from an EMBL/GenBank/DDBJ whole genome shotgun (WGS) entry which is preliminary data.</text>
</comment>
<evidence type="ECO:0000313" key="9">
    <source>
        <dbReference type="EMBL" id="KAJ9703560.1"/>
    </source>
</evidence>
<dbReference type="InterPro" id="IPR011598">
    <property type="entry name" value="bHLH_dom"/>
</dbReference>
<feature type="compositionally biased region" description="Basic and acidic residues" evidence="7">
    <location>
        <begin position="237"/>
        <end position="257"/>
    </location>
</feature>
<evidence type="ECO:0000256" key="2">
    <source>
        <dbReference type="ARBA" id="ARBA00011738"/>
    </source>
</evidence>
<dbReference type="GO" id="GO:0000978">
    <property type="term" value="F:RNA polymerase II cis-regulatory region sequence-specific DNA binding"/>
    <property type="evidence" value="ECO:0007669"/>
    <property type="project" value="TreeGrafter"/>
</dbReference>
<dbReference type="GO" id="GO:0005634">
    <property type="term" value="C:nucleus"/>
    <property type="evidence" value="ECO:0007669"/>
    <property type="project" value="UniProtKB-SubCell"/>
</dbReference>
<proteinExistence type="predicted"/>
<dbReference type="FunFam" id="4.10.280.10:FF:000032">
    <property type="entry name" value="Transcription factor bHLH123 family"/>
    <property type="match status" value="1"/>
</dbReference>
<protein>
    <recommendedName>
        <fullName evidence="8">BHLH domain-containing protein</fullName>
    </recommendedName>
</protein>
<evidence type="ECO:0000256" key="3">
    <source>
        <dbReference type="ARBA" id="ARBA00023015"/>
    </source>
</evidence>
<evidence type="ECO:0000256" key="1">
    <source>
        <dbReference type="ARBA" id="ARBA00004123"/>
    </source>
</evidence>
<evidence type="ECO:0000256" key="7">
    <source>
        <dbReference type="SAM" id="MobiDB-lite"/>
    </source>
</evidence>
<accession>A0AA39A9M1</accession>
<dbReference type="PANTHER" id="PTHR16223">
    <property type="entry name" value="TRANSCRIPTION FACTOR BHLH83-RELATED"/>
    <property type="match status" value="1"/>
</dbReference>
<comment type="subunit">
    <text evidence="2">Homodimer.</text>
</comment>
<evidence type="ECO:0000256" key="5">
    <source>
        <dbReference type="ARBA" id="ARBA00023163"/>
    </source>
</evidence>
<dbReference type="Gene3D" id="4.10.280.10">
    <property type="entry name" value="Helix-loop-helix DNA-binding domain"/>
    <property type="match status" value="1"/>
</dbReference>